<gene>
    <name evidence="1" type="ORF">POVWA2_012220</name>
</gene>
<evidence type="ECO:0000313" key="1">
    <source>
        <dbReference type="EMBL" id="SBT32942.1"/>
    </source>
</evidence>
<accession>A0A1A8YNH1</accession>
<proteinExistence type="predicted"/>
<dbReference type="AlphaFoldDB" id="A0A1A8YNH1"/>
<name>A0A1A8YNH1_PLAOA</name>
<reference evidence="2" key="1">
    <citation type="submission" date="2016-05" db="EMBL/GenBank/DDBJ databases">
        <authorList>
            <person name="Naeem Raeece"/>
        </authorList>
    </citation>
    <scope>NUCLEOTIDE SEQUENCE [LARGE SCALE GENOMIC DNA]</scope>
</reference>
<dbReference type="EMBL" id="FLRE01000047">
    <property type="protein sequence ID" value="SBT32942.1"/>
    <property type="molecule type" value="Genomic_DNA"/>
</dbReference>
<sequence>MMMPLHLFGFPKILVTKKKKKKKKEEAKVGVATLPPPCYKKNCVSLQGKRSKGTKMGRKMDRKVAENGQKIGRKWTENWQKMAEKVLSSQCLLKVQSNTYAKYVQNG</sequence>
<organism evidence="1 2">
    <name type="scientific">Plasmodium ovale wallikeri</name>
    <dbReference type="NCBI Taxonomy" id="864142"/>
    <lineage>
        <taxon>Eukaryota</taxon>
        <taxon>Sar</taxon>
        <taxon>Alveolata</taxon>
        <taxon>Apicomplexa</taxon>
        <taxon>Aconoidasida</taxon>
        <taxon>Haemosporida</taxon>
        <taxon>Plasmodiidae</taxon>
        <taxon>Plasmodium</taxon>
        <taxon>Plasmodium (Plasmodium)</taxon>
    </lineage>
</organism>
<evidence type="ECO:0000313" key="2">
    <source>
        <dbReference type="Proteomes" id="UP000078550"/>
    </source>
</evidence>
<dbReference type="Proteomes" id="UP000078550">
    <property type="component" value="Unassembled WGS sequence"/>
</dbReference>
<protein>
    <submittedName>
        <fullName evidence="1">Uncharacterized protein</fullName>
    </submittedName>
</protein>